<evidence type="ECO:0000256" key="2">
    <source>
        <dbReference type="ARBA" id="ARBA00022692"/>
    </source>
</evidence>
<dbReference type="SUPFAM" id="SSF144091">
    <property type="entry name" value="Rhomboid-like"/>
    <property type="match status" value="1"/>
</dbReference>
<feature type="transmembrane region" description="Helical" evidence="5">
    <location>
        <begin position="139"/>
        <end position="156"/>
    </location>
</feature>
<evidence type="ECO:0000256" key="4">
    <source>
        <dbReference type="ARBA" id="ARBA00023136"/>
    </source>
</evidence>
<keyword evidence="2 5" id="KW-0812">Transmembrane</keyword>
<feature type="transmembrane region" description="Helical" evidence="5">
    <location>
        <begin position="115"/>
        <end position="132"/>
    </location>
</feature>
<reference evidence="7 8" key="1">
    <citation type="submission" date="2020-08" db="EMBL/GenBank/DDBJ databases">
        <title>Genome public.</title>
        <authorList>
            <person name="Liu C."/>
            <person name="Sun Q."/>
        </authorList>
    </citation>
    <scope>NUCLEOTIDE SEQUENCE [LARGE SCALE GENOMIC DNA]</scope>
    <source>
        <strain evidence="7 8">BX1</strain>
    </source>
</reference>
<dbReference type="Gene3D" id="1.20.1540.10">
    <property type="entry name" value="Rhomboid-like"/>
    <property type="match status" value="1"/>
</dbReference>
<keyword evidence="8" id="KW-1185">Reference proteome</keyword>
<keyword evidence="3 5" id="KW-1133">Transmembrane helix</keyword>
<comment type="caution">
    <text evidence="7">The sequence shown here is derived from an EMBL/GenBank/DDBJ whole genome shotgun (WGS) entry which is preliminary data.</text>
</comment>
<accession>A0ABR7NJ31</accession>
<sequence length="191" mass="20609">MKRRGIVYNSPVVLTFSLLSLAVLLISQATGGALMNRYFTLYRSSWSDPLTYLRLFTHVLGHASGEHYSGNIMLLLLTGPMLEEKYGSRRLLLVMLCTALTTGILHLFLFPQYGVLGASGIVFAFILLSSITGSRSGQIPLTLIVVAVLYLGGEVLDAALGTNQEASQFAHIIGGVVGAASGYLFLPRRAE</sequence>
<proteinExistence type="predicted"/>
<keyword evidence="7" id="KW-0645">Protease</keyword>
<evidence type="ECO:0000313" key="7">
    <source>
        <dbReference type="EMBL" id="MBC8576410.1"/>
    </source>
</evidence>
<dbReference type="RefSeq" id="WP_262399942.1">
    <property type="nucleotide sequence ID" value="NZ_JACRTB010000011.1"/>
</dbReference>
<dbReference type="InterPro" id="IPR022764">
    <property type="entry name" value="Peptidase_S54_rhomboid_dom"/>
</dbReference>
<evidence type="ECO:0000313" key="8">
    <source>
        <dbReference type="Proteomes" id="UP000658131"/>
    </source>
</evidence>
<dbReference type="Proteomes" id="UP000658131">
    <property type="component" value="Unassembled WGS sequence"/>
</dbReference>
<dbReference type="Pfam" id="PF01694">
    <property type="entry name" value="Rhomboid"/>
    <property type="match status" value="1"/>
</dbReference>
<evidence type="ECO:0000256" key="1">
    <source>
        <dbReference type="ARBA" id="ARBA00004141"/>
    </source>
</evidence>
<feature type="domain" description="Peptidase S54 rhomboid" evidence="6">
    <location>
        <begin position="52"/>
        <end position="187"/>
    </location>
</feature>
<evidence type="ECO:0000256" key="5">
    <source>
        <dbReference type="SAM" id="Phobius"/>
    </source>
</evidence>
<evidence type="ECO:0000256" key="3">
    <source>
        <dbReference type="ARBA" id="ARBA00022989"/>
    </source>
</evidence>
<dbReference type="EMBL" id="JACRTB010000011">
    <property type="protein sequence ID" value="MBC8576410.1"/>
    <property type="molecule type" value="Genomic_DNA"/>
</dbReference>
<comment type="subcellular location">
    <subcellularLocation>
        <location evidence="1">Membrane</location>
        <topology evidence="1">Multi-pass membrane protein</topology>
    </subcellularLocation>
</comment>
<organism evidence="7 8">
    <name type="scientific">Yanshouia hominis</name>
    <dbReference type="NCBI Taxonomy" id="2763673"/>
    <lineage>
        <taxon>Bacteria</taxon>
        <taxon>Bacillati</taxon>
        <taxon>Bacillota</taxon>
        <taxon>Clostridia</taxon>
        <taxon>Eubacteriales</taxon>
        <taxon>Oscillospiraceae</taxon>
        <taxon>Yanshouia</taxon>
    </lineage>
</organism>
<evidence type="ECO:0000259" key="6">
    <source>
        <dbReference type="Pfam" id="PF01694"/>
    </source>
</evidence>
<dbReference type="GO" id="GO:0008233">
    <property type="term" value="F:peptidase activity"/>
    <property type="evidence" value="ECO:0007669"/>
    <property type="project" value="UniProtKB-KW"/>
</dbReference>
<gene>
    <name evidence="7" type="ORF">H8717_08335</name>
</gene>
<name>A0ABR7NJ31_9FIRM</name>
<feature type="transmembrane region" description="Helical" evidence="5">
    <location>
        <begin position="55"/>
        <end position="79"/>
    </location>
</feature>
<keyword evidence="7" id="KW-0378">Hydrolase</keyword>
<keyword evidence="4 5" id="KW-0472">Membrane</keyword>
<feature type="transmembrane region" description="Helical" evidence="5">
    <location>
        <begin position="168"/>
        <end position="186"/>
    </location>
</feature>
<dbReference type="PANTHER" id="PTHR43066">
    <property type="entry name" value="RHOMBOID-RELATED PROTEIN"/>
    <property type="match status" value="1"/>
</dbReference>
<dbReference type="GO" id="GO:0006508">
    <property type="term" value="P:proteolysis"/>
    <property type="evidence" value="ECO:0007669"/>
    <property type="project" value="UniProtKB-KW"/>
</dbReference>
<protein>
    <submittedName>
        <fullName evidence="7">Rhomboid family intramembrane serine protease</fullName>
    </submittedName>
</protein>
<dbReference type="InterPro" id="IPR035952">
    <property type="entry name" value="Rhomboid-like_sf"/>
</dbReference>
<feature type="transmembrane region" description="Helical" evidence="5">
    <location>
        <begin position="91"/>
        <end position="109"/>
    </location>
</feature>